<proteinExistence type="predicted"/>
<dbReference type="Proteomes" id="UP000276133">
    <property type="component" value="Unassembled WGS sequence"/>
</dbReference>
<accession>A0A3M7PML5</accession>
<evidence type="ECO:0000313" key="1">
    <source>
        <dbReference type="EMBL" id="RNA00343.1"/>
    </source>
</evidence>
<gene>
    <name evidence="1" type="ORF">BpHYR1_024431</name>
</gene>
<name>A0A3M7PML5_BRAPC</name>
<evidence type="ECO:0000313" key="2">
    <source>
        <dbReference type="Proteomes" id="UP000276133"/>
    </source>
</evidence>
<dbReference type="EMBL" id="REGN01009800">
    <property type="protein sequence ID" value="RNA00343.1"/>
    <property type="molecule type" value="Genomic_DNA"/>
</dbReference>
<reference evidence="1 2" key="1">
    <citation type="journal article" date="2018" name="Sci. Rep.">
        <title>Genomic signatures of local adaptation to the degree of environmental predictability in rotifers.</title>
        <authorList>
            <person name="Franch-Gras L."/>
            <person name="Hahn C."/>
            <person name="Garcia-Roger E.M."/>
            <person name="Carmona M.J."/>
            <person name="Serra M."/>
            <person name="Gomez A."/>
        </authorList>
    </citation>
    <scope>NUCLEOTIDE SEQUENCE [LARGE SCALE GENOMIC DNA]</scope>
    <source>
        <strain evidence="1">HYR1</strain>
    </source>
</reference>
<keyword evidence="2" id="KW-1185">Reference proteome</keyword>
<organism evidence="1 2">
    <name type="scientific">Brachionus plicatilis</name>
    <name type="common">Marine rotifer</name>
    <name type="synonym">Brachionus muelleri</name>
    <dbReference type="NCBI Taxonomy" id="10195"/>
    <lineage>
        <taxon>Eukaryota</taxon>
        <taxon>Metazoa</taxon>
        <taxon>Spiralia</taxon>
        <taxon>Gnathifera</taxon>
        <taxon>Rotifera</taxon>
        <taxon>Eurotatoria</taxon>
        <taxon>Monogononta</taxon>
        <taxon>Pseudotrocha</taxon>
        <taxon>Ploima</taxon>
        <taxon>Brachionidae</taxon>
        <taxon>Brachionus</taxon>
    </lineage>
</organism>
<comment type="caution">
    <text evidence="1">The sequence shown here is derived from an EMBL/GenBank/DDBJ whole genome shotgun (WGS) entry which is preliminary data.</text>
</comment>
<sequence length="59" mass="7244">MKISSNFKENYCPLLTIYSSYYTRYYELFEIYFKFFSILNSTPTATSQNKEKKKYFLHI</sequence>
<dbReference type="AlphaFoldDB" id="A0A3M7PML5"/>
<protein>
    <submittedName>
        <fullName evidence="1">Uncharacterized protein</fullName>
    </submittedName>
</protein>